<reference evidence="2 3" key="1">
    <citation type="submission" date="2013-03" db="EMBL/GenBank/DDBJ databases">
        <title>Salinisphaera hydrothermalis C41B8 Genome Sequencing.</title>
        <authorList>
            <person name="Li C."/>
            <person name="Lai Q."/>
            <person name="Shao Z."/>
        </authorList>
    </citation>
    <scope>NUCLEOTIDE SEQUENCE [LARGE SCALE GENOMIC DNA]</scope>
    <source>
        <strain evidence="2 3">C41B8</strain>
    </source>
</reference>
<dbReference type="STRING" id="1304275.C41B8_01200"/>
<organism evidence="2 3">
    <name type="scientific">Salinisphaera hydrothermalis (strain C41B8)</name>
    <dbReference type="NCBI Taxonomy" id="1304275"/>
    <lineage>
        <taxon>Bacteria</taxon>
        <taxon>Pseudomonadati</taxon>
        <taxon>Pseudomonadota</taxon>
        <taxon>Gammaproteobacteria</taxon>
        <taxon>Salinisphaerales</taxon>
        <taxon>Salinisphaeraceae</taxon>
        <taxon>Salinisphaera</taxon>
    </lineage>
</organism>
<feature type="repeat" description="TPR" evidence="1">
    <location>
        <begin position="52"/>
        <end position="85"/>
    </location>
</feature>
<dbReference type="EMBL" id="APNK01000001">
    <property type="protein sequence ID" value="KEZ79323.1"/>
    <property type="molecule type" value="Genomic_DNA"/>
</dbReference>
<dbReference type="Pfam" id="PF14559">
    <property type="entry name" value="TPR_19"/>
    <property type="match status" value="1"/>
</dbReference>
<dbReference type="PROSITE" id="PS50005">
    <property type="entry name" value="TPR"/>
    <property type="match status" value="1"/>
</dbReference>
<proteinExistence type="predicted"/>
<evidence type="ECO:0000313" key="2">
    <source>
        <dbReference type="EMBL" id="KEZ79323.1"/>
    </source>
</evidence>
<dbReference type="InterPro" id="IPR019734">
    <property type="entry name" value="TPR_rpt"/>
</dbReference>
<dbReference type="AlphaFoldDB" id="A0A084IRI9"/>
<dbReference type="Proteomes" id="UP000028302">
    <property type="component" value="Unassembled WGS sequence"/>
</dbReference>
<keyword evidence="1" id="KW-0802">TPR repeat</keyword>
<protein>
    <submittedName>
        <fullName evidence="2">TPR repeat-containing protein</fullName>
    </submittedName>
</protein>
<keyword evidence="3" id="KW-1185">Reference proteome</keyword>
<dbReference type="eggNOG" id="COG3063">
    <property type="taxonomic scope" value="Bacteria"/>
</dbReference>
<accession>A0A084IRI9</accession>
<dbReference type="SUPFAM" id="SSF48452">
    <property type="entry name" value="TPR-like"/>
    <property type="match status" value="1"/>
</dbReference>
<comment type="caution">
    <text evidence="2">The sequence shown here is derived from an EMBL/GenBank/DDBJ whole genome shotgun (WGS) entry which is preliminary data.</text>
</comment>
<dbReference type="Gene3D" id="1.25.40.10">
    <property type="entry name" value="Tetratricopeptide repeat domain"/>
    <property type="match status" value="1"/>
</dbReference>
<name>A0A084IRI9_SALHC</name>
<dbReference type="OrthoDB" id="8421013at2"/>
<sequence length="105" mass="11655">MTMQDQLQAMIDAGRDTPLARFTLGELLHKNGDDETALVHLAAAVEQDPQYSAAWRLYGRVLLETGQTDAAIDTLTRGIEIAQQRGDNQAAKEMQVFLKRARRAS</sequence>
<evidence type="ECO:0000256" key="1">
    <source>
        <dbReference type="PROSITE-ProRule" id="PRU00339"/>
    </source>
</evidence>
<gene>
    <name evidence="2" type="ORF">C41B8_01200</name>
</gene>
<dbReference type="InterPro" id="IPR011990">
    <property type="entry name" value="TPR-like_helical_dom_sf"/>
</dbReference>
<evidence type="ECO:0000313" key="3">
    <source>
        <dbReference type="Proteomes" id="UP000028302"/>
    </source>
</evidence>
<dbReference type="SMART" id="SM00028">
    <property type="entry name" value="TPR"/>
    <property type="match status" value="2"/>
</dbReference>